<dbReference type="Gene3D" id="2.160.20.10">
    <property type="entry name" value="Single-stranded right-handed beta-helix, Pectin lyase-like"/>
    <property type="match status" value="1"/>
</dbReference>
<dbReference type="Proteomes" id="UP001597347">
    <property type="component" value="Unassembled WGS sequence"/>
</dbReference>
<comment type="caution">
    <text evidence="1">The sequence shown here is derived from an EMBL/GenBank/DDBJ whole genome shotgun (WGS) entry which is preliminary data.</text>
</comment>
<name>A0ABW4LB96_9MICO</name>
<dbReference type="SUPFAM" id="SSF51126">
    <property type="entry name" value="Pectin lyase-like"/>
    <property type="match status" value="1"/>
</dbReference>
<evidence type="ECO:0000313" key="1">
    <source>
        <dbReference type="EMBL" id="MFD1720828.1"/>
    </source>
</evidence>
<dbReference type="RefSeq" id="WP_377932520.1">
    <property type="nucleotide sequence ID" value="NZ_JBHUEA010000005.1"/>
</dbReference>
<reference evidence="2" key="1">
    <citation type="journal article" date="2019" name="Int. J. Syst. Evol. Microbiol.">
        <title>The Global Catalogue of Microorganisms (GCM) 10K type strain sequencing project: providing services to taxonomists for standard genome sequencing and annotation.</title>
        <authorList>
            <consortium name="The Broad Institute Genomics Platform"/>
            <consortium name="The Broad Institute Genome Sequencing Center for Infectious Disease"/>
            <person name="Wu L."/>
            <person name="Ma J."/>
        </authorList>
    </citation>
    <scope>NUCLEOTIDE SEQUENCE [LARGE SCALE GENOMIC DNA]</scope>
    <source>
        <strain evidence="2">CGMCC 1.12471</strain>
    </source>
</reference>
<dbReference type="EMBL" id="JBHUEA010000005">
    <property type="protein sequence ID" value="MFD1720828.1"/>
    <property type="molecule type" value="Genomic_DNA"/>
</dbReference>
<dbReference type="InterPro" id="IPR011050">
    <property type="entry name" value="Pectin_lyase_fold/virulence"/>
</dbReference>
<evidence type="ECO:0000313" key="2">
    <source>
        <dbReference type="Proteomes" id="UP001597347"/>
    </source>
</evidence>
<protein>
    <recommendedName>
        <fullName evidence="3">Right handed beta helix domain-containing protein</fullName>
    </recommendedName>
</protein>
<organism evidence="1 2">
    <name type="scientific">Amnibacterium endophyticum</name>
    <dbReference type="NCBI Taxonomy" id="2109337"/>
    <lineage>
        <taxon>Bacteria</taxon>
        <taxon>Bacillati</taxon>
        <taxon>Actinomycetota</taxon>
        <taxon>Actinomycetes</taxon>
        <taxon>Micrococcales</taxon>
        <taxon>Microbacteriaceae</taxon>
        <taxon>Amnibacterium</taxon>
    </lineage>
</organism>
<sequence>MIKRRDVHRLWSATLPAPTRTVRLEAPGSFAPLGGISGGDLGAQAGDRILVPAGRYSHLDLYGLHGRPDAWISFEAADLDDPPVIDARETIRNGIDIQQCSFVALFGFRIVGAVDGRNPDSSGVAVFRGSKAVRVWSCDVRNFPGGGINCFYTSATDWEGTRLPAGGWDGVDVAFNHISGCCRRSAYNTSGISFFGAEHLEGAEMPEAFGYRALHNTIEDCECDVPYSIGGFDFVTDGNGISVDCLARRNSLTPALPSYRKLGRVVGNLVQRNGGRGLHVLDSGNLEHEGNVYIGNLRTLSPAFEGAAEVEVSASVDEADVSGVVHRNNVVIPRLGRLDIAGPGQTTHDLMAPG</sequence>
<keyword evidence="2" id="KW-1185">Reference proteome</keyword>
<proteinExistence type="predicted"/>
<gene>
    <name evidence="1" type="ORF">ACFSBI_04640</name>
</gene>
<evidence type="ECO:0008006" key="3">
    <source>
        <dbReference type="Google" id="ProtNLM"/>
    </source>
</evidence>
<dbReference type="InterPro" id="IPR012334">
    <property type="entry name" value="Pectin_lyas_fold"/>
</dbReference>
<accession>A0ABW4LB96</accession>